<name>A0A0A0KK85_CUCSA</name>
<protein>
    <submittedName>
        <fullName evidence="3">Uncharacterized protein</fullName>
    </submittedName>
</protein>
<evidence type="ECO:0000256" key="2">
    <source>
        <dbReference type="SAM" id="MobiDB-lite"/>
    </source>
</evidence>
<dbReference type="AlphaFoldDB" id="A0A0A0KK85"/>
<dbReference type="PANTHER" id="PTHR31071:SF39">
    <property type="entry name" value="PROTEIN BRANCHLESS TRICHOME"/>
    <property type="match status" value="1"/>
</dbReference>
<reference evidence="3 4" key="2">
    <citation type="journal article" date="2009" name="PLoS ONE">
        <title>An integrated genetic and cytogenetic map of the cucumber genome.</title>
        <authorList>
            <person name="Ren Y."/>
            <person name="Zhang Z."/>
            <person name="Liu J."/>
            <person name="Staub J.E."/>
            <person name="Han Y."/>
            <person name="Cheng Z."/>
            <person name="Li X."/>
            <person name="Lu J."/>
            <person name="Miao H."/>
            <person name="Kang H."/>
            <person name="Xie B."/>
            <person name="Gu X."/>
            <person name="Wang X."/>
            <person name="Du Y."/>
            <person name="Jin W."/>
            <person name="Huang S."/>
        </authorList>
    </citation>
    <scope>NUCLEOTIDE SEQUENCE [LARGE SCALE GENOMIC DNA]</scope>
    <source>
        <strain evidence="4">cv. 9930</strain>
    </source>
</reference>
<reference evidence="3 4" key="4">
    <citation type="journal article" date="2011" name="BMC Genomics">
        <title>RNA-Seq improves annotation of protein-coding genes in the cucumber genome.</title>
        <authorList>
            <person name="Li Z."/>
            <person name="Zhang Z."/>
            <person name="Yan P."/>
            <person name="Huang S."/>
            <person name="Fei Z."/>
            <person name="Lin K."/>
        </authorList>
    </citation>
    <scope>NUCLEOTIDE SEQUENCE [LARGE SCALE GENOMIC DNA]</scope>
    <source>
        <strain evidence="4">cv. 9930</strain>
    </source>
</reference>
<feature type="coiled-coil region" evidence="1">
    <location>
        <begin position="71"/>
        <end position="154"/>
    </location>
</feature>
<dbReference type="Proteomes" id="UP000029981">
    <property type="component" value="Chromosome 5"/>
</dbReference>
<sequence length="322" mass="37327">MEDEMIDDTNSPSWKLYENPFYITPSHHHHHRHHRHQTSHKSSINTNNNNQLQFYCLKFSSSSSSDLFPTKRRMDSELDLARSQIVELKTQLRYERKARKKLESLTKRLAKELDEERKQREAMEGLCQELAREISSHEAQMDLMKKEIEDERKMLRLAEVLREERVQMKLAEVKIVFEHMLSEIESGTSTTTNNTTTTTTAIFPDFSAKLKHTVADNPSVNSDNNNADGDDDESSVRESMRSSDAIACRKTGDRRSISPEMENNNPHIVRGIKGFVEFRRVVRTKGSKLSRDSEAKLECQKAQLRVLLKQKHSLRSDNLIIT</sequence>
<evidence type="ECO:0000256" key="1">
    <source>
        <dbReference type="SAM" id="Coils"/>
    </source>
</evidence>
<dbReference type="InterPro" id="IPR043424">
    <property type="entry name" value="BLT-like"/>
</dbReference>
<feature type="region of interest" description="Disordered" evidence="2">
    <location>
        <begin position="215"/>
        <end position="266"/>
    </location>
</feature>
<evidence type="ECO:0000313" key="4">
    <source>
        <dbReference type="Proteomes" id="UP000029981"/>
    </source>
</evidence>
<dbReference type="KEGG" id="csv:105435433"/>
<keyword evidence="4" id="KW-1185">Reference proteome</keyword>
<reference evidence="3 4" key="3">
    <citation type="journal article" date="2010" name="BMC Genomics">
        <title>Transcriptome sequencing and comparative analysis of cucumber flowers with different sex types.</title>
        <authorList>
            <person name="Guo S."/>
            <person name="Zheng Y."/>
            <person name="Joung J.G."/>
            <person name="Liu S."/>
            <person name="Zhang Z."/>
            <person name="Crasta O.R."/>
            <person name="Sobral B.W."/>
            <person name="Xu Y."/>
            <person name="Huang S."/>
            <person name="Fei Z."/>
        </authorList>
    </citation>
    <scope>NUCLEOTIDE SEQUENCE [LARGE SCALE GENOMIC DNA]</scope>
    <source>
        <strain evidence="4">cv. 9930</strain>
    </source>
</reference>
<gene>
    <name evidence="3" type="ORF">Csa_5G148490</name>
</gene>
<dbReference type="STRING" id="3659.A0A0A0KK85"/>
<accession>A0A0A0KK85</accession>
<dbReference type="OMA" id="MRHRNPA"/>
<dbReference type="OrthoDB" id="777875at2759"/>
<dbReference type="Gramene" id="KGN49978">
    <property type="protein sequence ID" value="KGN49978"/>
    <property type="gene ID" value="Csa_5G148490"/>
</dbReference>
<dbReference type="EMBL" id="CM002926">
    <property type="protein sequence ID" value="KGN49978.1"/>
    <property type="molecule type" value="Genomic_DNA"/>
</dbReference>
<proteinExistence type="predicted"/>
<reference evidence="3 4" key="1">
    <citation type="journal article" date="2009" name="Nat. Genet.">
        <title>The genome of the cucumber, Cucumis sativus L.</title>
        <authorList>
            <person name="Huang S."/>
            <person name="Li R."/>
            <person name="Zhang Z."/>
            <person name="Li L."/>
            <person name="Gu X."/>
            <person name="Fan W."/>
            <person name="Lucas W.J."/>
            <person name="Wang X."/>
            <person name="Xie B."/>
            <person name="Ni P."/>
            <person name="Ren Y."/>
            <person name="Zhu H."/>
            <person name="Li J."/>
            <person name="Lin K."/>
            <person name="Jin W."/>
            <person name="Fei Z."/>
            <person name="Li G."/>
            <person name="Staub J."/>
            <person name="Kilian A."/>
            <person name="van der Vossen E.A."/>
            <person name="Wu Y."/>
            <person name="Guo J."/>
            <person name="He J."/>
            <person name="Jia Z."/>
            <person name="Ren Y."/>
            <person name="Tian G."/>
            <person name="Lu Y."/>
            <person name="Ruan J."/>
            <person name="Qian W."/>
            <person name="Wang M."/>
            <person name="Huang Q."/>
            <person name="Li B."/>
            <person name="Xuan Z."/>
            <person name="Cao J."/>
            <person name="Asan"/>
            <person name="Wu Z."/>
            <person name="Zhang J."/>
            <person name="Cai Q."/>
            <person name="Bai Y."/>
            <person name="Zhao B."/>
            <person name="Han Y."/>
            <person name="Li Y."/>
            <person name="Li X."/>
            <person name="Wang S."/>
            <person name="Shi Q."/>
            <person name="Liu S."/>
            <person name="Cho W.K."/>
            <person name="Kim J.Y."/>
            <person name="Xu Y."/>
            <person name="Heller-Uszynska K."/>
            <person name="Miao H."/>
            <person name="Cheng Z."/>
            <person name="Zhang S."/>
            <person name="Wu J."/>
            <person name="Yang Y."/>
            <person name="Kang H."/>
            <person name="Li M."/>
            <person name="Liang H."/>
            <person name="Ren X."/>
            <person name="Shi Z."/>
            <person name="Wen M."/>
            <person name="Jian M."/>
            <person name="Yang H."/>
            <person name="Zhang G."/>
            <person name="Yang Z."/>
            <person name="Chen R."/>
            <person name="Liu S."/>
            <person name="Li J."/>
            <person name="Ma L."/>
            <person name="Liu H."/>
            <person name="Zhou Y."/>
            <person name="Zhao J."/>
            <person name="Fang X."/>
            <person name="Li G."/>
            <person name="Fang L."/>
            <person name="Li Y."/>
            <person name="Liu D."/>
            <person name="Zheng H."/>
            <person name="Zhang Y."/>
            <person name="Qin N."/>
            <person name="Li Z."/>
            <person name="Yang G."/>
            <person name="Yang S."/>
            <person name="Bolund L."/>
            <person name="Kristiansen K."/>
            <person name="Zheng H."/>
            <person name="Li S."/>
            <person name="Zhang X."/>
            <person name="Yang H."/>
            <person name="Wang J."/>
            <person name="Sun R."/>
            <person name="Zhang B."/>
            <person name="Jiang S."/>
            <person name="Wang J."/>
            <person name="Du Y."/>
            <person name="Li S."/>
        </authorList>
    </citation>
    <scope>NUCLEOTIDE SEQUENCE [LARGE SCALE GENOMIC DNA]</scope>
    <source>
        <strain evidence="4">cv. 9930</strain>
    </source>
</reference>
<organism evidence="3 4">
    <name type="scientific">Cucumis sativus</name>
    <name type="common">Cucumber</name>
    <dbReference type="NCBI Taxonomy" id="3659"/>
    <lineage>
        <taxon>Eukaryota</taxon>
        <taxon>Viridiplantae</taxon>
        <taxon>Streptophyta</taxon>
        <taxon>Embryophyta</taxon>
        <taxon>Tracheophyta</taxon>
        <taxon>Spermatophyta</taxon>
        <taxon>Magnoliopsida</taxon>
        <taxon>eudicotyledons</taxon>
        <taxon>Gunneridae</taxon>
        <taxon>Pentapetalae</taxon>
        <taxon>rosids</taxon>
        <taxon>fabids</taxon>
        <taxon>Cucurbitales</taxon>
        <taxon>Cucurbitaceae</taxon>
        <taxon>Benincaseae</taxon>
        <taxon>Cucumis</taxon>
    </lineage>
</organism>
<dbReference type="PANTHER" id="PTHR31071">
    <property type="entry name" value="GB|AAF24581.1"/>
    <property type="match status" value="1"/>
</dbReference>
<evidence type="ECO:0000313" key="3">
    <source>
        <dbReference type="EMBL" id="KGN49978.1"/>
    </source>
</evidence>
<keyword evidence="1" id="KW-0175">Coiled coil</keyword>